<gene>
    <name evidence="1" type="ORF">DFW101_3033</name>
</gene>
<organism evidence="1 2">
    <name type="scientific">Solidesulfovibrio carbinoliphilus subsp. oakridgensis</name>
    <dbReference type="NCBI Taxonomy" id="694327"/>
    <lineage>
        <taxon>Bacteria</taxon>
        <taxon>Pseudomonadati</taxon>
        <taxon>Thermodesulfobacteriota</taxon>
        <taxon>Desulfovibrionia</taxon>
        <taxon>Desulfovibrionales</taxon>
        <taxon>Desulfovibrionaceae</taxon>
        <taxon>Solidesulfovibrio</taxon>
    </lineage>
</organism>
<name>G7Q776_9BACT</name>
<keyword evidence="2" id="KW-1185">Reference proteome</keyword>
<dbReference type="HOGENOM" id="CLU_147959_0_0_7"/>
<dbReference type="AlphaFoldDB" id="G7Q776"/>
<accession>G7Q776</accession>
<reference evidence="2" key="1">
    <citation type="journal article" date="2015" name="Genome Announc.">
        <title>High-Quality Draft Genome Sequence of Desulfovibrio carbinoliphilus FW-101-2B, an Organic Acid-Oxidizing Sulfate-Reducing Bacterium Isolated from Uranium(VI)-Contaminated Groundwater.</title>
        <authorList>
            <person name="Ramsay B.D."/>
            <person name="Hwang C."/>
            <person name="Woo H.L."/>
            <person name="Carroll S.L."/>
            <person name="Lucas S."/>
            <person name="Han J."/>
            <person name="Lapidus A.L."/>
            <person name="Cheng J.F."/>
            <person name="Goodwin L.A."/>
            <person name="Pitluck S."/>
            <person name="Peters L."/>
            <person name="Chertkov O."/>
            <person name="Held B."/>
            <person name="Detter J.C."/>
            <person name="Han C.S."/>
            <person name="Tapia R."/>
            <person name="Land M.L."/>
            <person name="Hauser L.J."/>
            <person name="Kyrpides N.C."/>
            <person name="Ivanova N.N."/>
            <person name="Mikhailova N."/>
            <person name="Pagani I."/>
            <person name="Woyke T."/>
            <person name="Arkin A.P."/>
            <person name="Dehal P."/>
            <person name="Chivian D."/>
            <person name="Criddle C.S."/>
            <person name="Wu W."/>
            <person name="Chakraborty R."/>
            <person name="Hazen T.C."/>
            <person name="Fields M.W."/>
        </authorList>
    </citation>
    <scope>NUCLEOTIDE SEQUENCE [LARGE SCALE GENOMIC DNA]</scope>
    <source>
        <strain evidence="2">FW-101-2B</strain>
    </source>
</reference>
<dbReference type="OrthoDB" id="5455691at2"/>
<dbReference type="STRING" id="694327.DFW101_3033"/>
<dbReference type="Proteomes" id="UP000004662">
    <property type="component" value="Chromosome"/>
</dbReference>
<evidence type="ECO:0000313" key="1">
    <source>
        <dbReference type="EMBL" id="EHJ49033.1"/>
    </source>
</evidence>
<dbReference type="EMBL" id="CM001368">
    <property type="protein sequence ID" value="EHJ49033.1"/>
    <property type="molecule type" value="Genomic_DNA"/>
</dbReference>
<sequence length="139" mass="14134">MANLLYPAFKRSLGNGFFNLSADPLKCALLKSTYLPDAAHAVFADVAGHEASGDGYTPGGQALSGVTWTVSGTACALDAADPVWTEATVTARYAVVYAAKTAGSLADPLVCLLDFGADRGVTGGIFTAVFDAAGILGLE</sequence>
<evidence type="ECO:0000313" key="2">
    <source>
        <dbReference type="Proteomes" id="UP000004662"/>
    </source>
</evidence>
<evidence type="ECO:0008006" key="3">
    <source>
        <dbReference type="Google" id="ProtNLM"/>
    </source>
</evidence>
<dbReference type="RefSeq" id="WP_009182385.1">
    <property type="nucleotide sequence ID" value="NZ_CM001368.1"/>
</dbReference>
<protein>
    <recommendedName>
        <fullName evidence="3">Bacteriophage protein</fullName>
    </recommendedName>
</protein>
<proteinExistence type="predicted"/>
<dbReference type="eggNOG" id="ENOG50346YY">
    <property type="taxonomic scope" value="Bacteria"/>
</dbReference>